<accession>D4F2T1</accession>
<evidence type="ECO:0000313" key="3">
    <source>
        <dbReference type="Proteomes" id="UP000003692"/>
    </source>
</evidence>
<dbReference type="Proteomes" id="UP000003692">
    <property type="component" value="Unassembled WGS sequence"/>
</dbReference>
<sequence length="85" mass="10249">MRWERPSTTVPRLFTRHPPRSPLPQHHRLPRPVTVYFSCRGRRTRRSYRLVLSVCKWGAYGAKRSMTITLPWFSRCRTIVIYLHI</sequence>
<comment type="caution">
    <text evidence="2">The sequence shown here is derived from an EMBL/GenBank/DDBJ whole genome shotgun (WGS) entry which is preliminary data.</text>
</comment>
<evidence type="ECO:0000256" key="1">
    <source>
        <dbReference type="SAM" id="MobiDB-lite"/>
    </source>
</evidence>
<protein>
    <submittedName>
        <fullName evidence="2">Uncharacterized protein</fullName>
    </submittedName>
</protein>
<feature type="compositionally biased region" description="Polar residues" evidence="1">
    <location>
        <begin position="1"/>
        <end position="10"/>
    </location>
</feature>
<gene>
    <name evidence="2" type="ORF">EDWATA_01032</name>
</gene>
<evidence type="ECO:0000313" key="2">
    <source>
        <dbReference type="EMBL" id="EFE23927.1"/>
    </source>
</evidence>
<proteinExistence type="predicted"/>
<dbReference type="AlphaFoldDB" id="D4F2T1"/>
<organism evidence="2 3">
    <name type="scientific">Edwardsiella tarda ATCC 23685</name>
    <dbReference type="NCBI Taxonomy" id="500638"/>
    <lineage>
        <taxon>Bacteria</taxon>
        <taxon>Pseudomonadati</taxon>
        <taxon>Pseudomonadota</taxon>
        <taxon>Gammaproteobacteria</taxon>
        <taxon>Enterobacterales</taxon>
        <taxon>Hafniaceae</taxon>
        <taxon>Edwardsiella</taxon>
    </lineage>
</organism>
<reference evidence="2 3" key="1">
    <citation type="submission" date="2010-02" db="EMBL/GenBank/DDBJ databases">
        <authorList>
            <person name="Weinstock G."/>
            <person name="Sodergren E."/>
            <person name="Clifton S."/>
            <person name="Fulton L."/>
            <person name="Fulton B."/>
            <person name="Courtney L."/>
            <person name="Fronick C."/>
            <person name="Harrison M."/>
            <person name="Strong C."/>
            <person name="Farmer C."/>
            <person name="Delahaunty K."/>
            <person name="Markovic C."/>
            <person name="Hall O."/>
            <person name="Minx P."/>
            <person name="Tomlinson C."/>
            <person name="Mitreva M."/>
            <person name="Nelson J."/>
            <person name="Hou S."/>
            <person name="Wollam A."/>
            <person name="Pepin K.H."/>
            <person name="Johnson M."/>
            <person name="Bhonagiri V."/>
            <person name="Zhang X."/>
            <person name="Suruliraj S."/>
            <person name="Warren W."/>
            <person name="Chinwalla A."/>
            <person name="Mardis E.R."/>
            <person name="Wilson R.K."/>
        </authorList>
    </citation>
    <scope>NUCLEOTIDE SEQUENCE [LARGE SCALE GENOMIC DNA]</scope>
    <source>
        <strain evidence="2 3">ATCC 23685</strain>
    </source>
</reference>
<feature type="region of interest" description="Disordered" evidence="1">
    <location>
        <begin position="1"/>
        <end position="27"/>
    </location>
</feature>
<name>D4F2T1_EDWTA</name>
<dbReference type="EMBL" id="ADGK01000045">
    <property type="protein sequence ID" value="EFE23927.1"/>
    <property type="molecule type" value="Genomic_DNA"/>
</dbReference>
<dbReference type="HOGENOM" id="CLU_2507400_0_0_6"/>
<feature type="compositionally biased region" description="Basic residues" evidence="1">
    <location>
        <begin position="14"/>
        <end position="27"/>
    </location>
</feature>